<sequence length="365" mass="39683">MPKITRVDARLFRIPLSEVLSDAKHGDHTHFELITATITLDDGSTGTGYTYTGGWGGHAIVAMIQHDLSPYLLGKDATNVEYLHDEMRWHIHYVGRGGLSAFAIAAVDVALWDIRGKALGQSLVDMAGGASDRCKAYCGGIDLNFPLPKLLSNIDGYLARGHNGIKIKVGREDLGEDIERVQEVRNHIGPDNAFMVDANYGLDVDTAIRGARGFEPANLTWFEEPIDPDDFEGYEKIAANSDIPLAAGENCHSVHDFELLSQTGALAFMQPDVGTCGGITTWLRAADVAERHGLSVCSHGMQELHVSLLAARPNSGWLEVHSFPIDQYTLQPLRVEDHMAVAPSSPGTGVTFDWDKLEAAHQSSS</sequence>
<feature type="domain" description="Mandelate racemase/muconate lactonizing enzyme C-terminal" evidence="4">
    <location>
        <begin position="147"/>
        <end position="244"/>
    </location>
</feature>
<dbReference type="Gene3D" id="3.20.20.120">
    <property type="entry name" value="Enolase-like C-terminal domain"/>
    <property type="match status" value="1"/>
</dbReference>
<dbReference type="SUPFAM" id="SSF54826">
    <property type="entry name" value="Enolase N-terminal domain-like"/>
    <property type="match status" value="1"/>
</dbReference>
<dbReference type="RefSeq" id="WP_121027670.1">
    <property type="nucleotide sequence ID" value="NZ_RCCE01000006.1"/>
</dbReference>
<dbReference type="SFLD" id="SFLDG00179">
    <property type="entry name" value="mandelate_racemase"/>
    <property type="match status" value="1"/>
</dbReference>
<dbReference type="Proteomes" id="UP000269157">
    <property type="component" value="Unassembled WGS sequence"/>
</dbReference>
<dbReference type="SUPFAM" id="SSF51604">
    <property type="entry name" value="Enolase C-terminal domain-like"/>
    <property type="match status" value="1"/>
</dbReference>
<keyword evidence="6" id="KW-1185">Reference proteome</keyword>
<comment type="caution">
    <text evidence="5">The sequence shown here is derived from an EMBL/GenBank/DDBJ whole genome shotgun (WGS) entry which is preliminary data.</text>
</comment>
<dbReference type="Pfam" id="PF02746">
    <property type="entry name" value="MR_MLE_N"/>
    <property type="match status" value="1"/>
</dbReference>
<dbReference type="PANTHER" id="PTHR13794">
    <property type="entry name" value="ENOLASE SUPERFAMILY, MANDELATE RACEMASE"/>
    <property type="match status" value="1"/>
</dbReference>
<evidence type="ECO:0000256" key="1">
    <source>
        <dbReference type="ARBA" id="ARBA00001946"/>
    </source>
</evidence>
<dbReference type="SFLD" id="SFLDS00001">
    <property type="entry name" value="Enolase"/>
    <property type="match status" value="1"/>
</dbReference>
<dbReference type="InterPro" id="IPR013342">
    <property type="entry name" value="Mandelate_racemase_C"/>
</dbReference>
<dbReference type="InterPro" id="IPR029017">
    <property type="entry name" value="Enolase-like_N"/>
</dbReference>
<name>A0A497VVY5_9RHOB</name>
<dbReference type="AlphaFoldDB" id="A0A497VVY5"/>
<dbReference type="EMBL" id="RCCE01000006">
    <property type="protein sequence ID" value="RLJ40983.1"/>
    <property type="molecule type" value="Genomic_DNA"/>
</dbReference>
<dbReference type="Pfam" id="PF13378">
    <property type="entry name" value="MR_MLE_C"/>
    <property type="match status" value="1"/>
</dbReference>
<evidence type="ECO:0000256" key="3">
    <source>
        <dbReference type="ARBA" id="ARBA00022842"/>
    </source>
</evidence>
<dbReference type="SFLD" id="SFLDF00557">
    <property type="entry name" value="3_6-anhydro-alpha-L-galactonat"/>
    <property type="match status" value="1"/>
</dbReference>
<dbReference type="OrthoDB" id="9802699at2"/>
<evidence type="ECO:0000313" key="6">
    <source>
        <dbReference type="Proteomes" id="UP000269157"/>
    </source>
</evidence>
<keyword evidence="3" id="KW-0460">Magnesium</keyword>
<organism evidence="5 6">
    <name type="scientific">Litoreibacter meonggei</name>
    <dbReference type="NCBI Taxonomy" id="1049199"/>
    <lineage>
        <taxon>Bacteria</taxon>
        <taxon>Pseudomonadati</taxon>
        <taxon>Pseudomonadota</taxon>
        <taxon>Alphaproteobacteria</taxon>
        <taxon>Rhodobacterales</taxon>
        <taxon>Roseobacteraceae</taxon>
        <taxon>Litoreibacter</taxon>
    </lineage>
</organism>
<dbReference type="InterPro" id="IPR046945">
    <property type="entry name" value="RHMD-like"/>
</dbReference>
<dbReference type="InterPro" id="IPR029065">
    <property type="entry name" value="Enolase_C-like"/>
</dbReference>
<evidence type="ECO:0000256" key="2">
    <source>
        <dbReference type="ARBA" id="ARBA00022723"/>
    </source>
</evidence>
<gene>
    <name evidence="5" type="ORF">BCF46_3556</name>
</gene>
<reference evidence="5 6" key="1">
    <citation type="submission" date="2018-10" db="EMBL/GenBank/DDBJ databases">
        <title>Genomic Encyclopedia of Archaeal and Bacterial Type Strains, Phase II (KMG-II): from individual species to whole genera.</title>
        <authorList>
            <person name="Goeker M."/>
        </authorList>
    </citation>
    <scope>NUCLEOTIDE SEQUENCE [LARGE SCALE GENOMIC DNA]</scope>
    <source>
        <strain evidence="5 6">DSM 29466</strain>
    </source>
</reference>
<dbReference type="InterPro" id="IPR013341">
    <property type="entry name" value="Mandelate_racemase_N_dom"/>
</dbReference>
<dbReference type="GO" id="GO:0019388">
    <property type="term" value="P:galactose catabolic process"/>
    <property type="evidence" value="ECO:0007669"/>
    <property type="project" value="InterPro"/>
</dbReference>
<dbReference type="InterPro" id="IPR034382">
    <property type="entry name" value="AHGA_cycloisomerase"/>
</dbReference>
<dbReference type="CDD" id="cd03316">
    <property type="entry name" value="MR_like"/>
    <property type="match status" value="1"/>
</dbReference>
<evidence type="ECO:0000313" key="5">
    <source>
        <dbReference type="EMBL" id="RLJ40983.1"/>
    </source>
</evidence>
<proteinExistence type="predicted"/>
<dbReference type="SMART" id="SM00922">
    <property type="entry name" value="MR_MLE"/>
    <property type="match status" value="1"/>
</dbReference>
<accession>A0A497VVY5</accession>
<dbReference type="InterPro" id="IPR036849">
    <property type="entry name" value="Enolase-like_C_sf"/>
</dbReference>
<dbReference type="GO" id="GO:0016836">
    <property type="term" value="F:hydro-lyase activity"/>
    <property type="evidence" value="ECO:0007669"/>
    <property type="project" value="TreeGrafter"/>
</dbReference>
<comment type="cofactor">
    <cofactor evidence="1">
        <name>Mg(2+)</name>
        <dbReference type="ChEBI" id="CHEBI:18420"/>
    </cofactor>
</comment>
<dbReference type="PANTHER" id="PTHR13794:SF58">
    <property type="entry name" value="MITOCHONDRIAL ENOLASE SUPERFAMILY MEMBER 1"/>
    <property type="match status" value="1"/>
</dbReference>
<dbReference type="GO" id="GO:0000287">
    <property type="term" value="F:magnesium ion binding"/>
    <property type="evidence" value="ECO:0007669"/>
    <property type="project" value="TreeGrafter"/>
</dbReference>
<keyword evidence="2" id="KW-0479">Metal-binding</keyword>
<dbReference type="Gene3D" id="3.30.390.10">
    <property type="entry name" value="Enolase-like, N-terminal domain"/>
    <property type="match status" value="1"/>
</dbReference>
<protein>
    <submittedName>
        <fullName evidence="5">L-alanine-DL-glutamate epimerase-like enolase superfamily enzyme</fullName>
    </submittedName>
</protein>
<dbReference type="GO" id="GO:0016853">
    <property type="term" value="F:isomerase activity"/>
    <property type="evidence" value="ECO:0007669"/>
    <property type="project" value="InterPro"/>
</dbReference>
<evidence type="ECO:0000259" key="4">
    <source>
        <dbReference type="SMART" id="SM00922"/>
    </source>
</evidence>